<evidence type="ECO:0000313" key="8">
    <source>
        <dbReference type="Proteomes" id="UP001319200"/>
    </source>
</evidence>
<keyword evidence="4 5" id="KW-0694">RNA-binding</keyword>
<reference evidence="7 8" key="1">
    <citation type="submission" date="2021-05" db="EMBL/GenBank/DDBJ databases">
        <title>A Polyphasic approach of four new species of the genus Ohtaekwangia: Ohtaekwangia histidinii sp. nov., Ohtaekwangia cretensis sp. nov., Ohtaekwangia indiensis sp. nov., Ohtaekwangia reichenbachii sp. nov. from diverse environment.</title>
        <authorList>
            <person name="Octaviana S."/>
        </authorList>
    </citation>
    <scope>NUCLEOTIDE SEQUENCE [LARGE SCALE GENOMIC DNA]</scope>
    <source>
        <strain evidence="7 8">PWU4</strain>
    </source>
</reference>
<evidence type="ECO:0000313" key="7">
    <source>
        <dbReference type="EMBL" id="MBT1699440.1"/>
    </source>
</evidence>
<sequence>MRLHRSTSEAVIQALDAIFGGKRYADKVIEKVLKQNPKWGARDRRFIAETTYDIVRWYLLLKRITEAKGDDYWKLLAAWCALHGVDLPAWDEFKGVSVSKVKSEEMKARSIRKVRESIPDWLDELGEQELGKLWEKELQSLNEEADVVLRVNTLKISKRDLQERLDEEGVATYDLKEYPDALVLEERQNVFGKPSFKDGLFEVQDAASQLIAPFMKIEPGMRVIDACAGAGGKTLHLAALMKNKGRIVAMDVEQWKLDELQKRARRAGVSNMETRFIESSKTIKRLQNSADRLLLDVPCSGLGVLKRNPDAKWKLSPDFIEKVRTLQQHILNDYCEMLKPGGLMVYSTCSILASENEKQVQQFLKQQEGKFELQAEKRSWPSEGFDGFYMALIKRT</sequence>
<comment type="caution">
    <text evidence="7">The sequence shown here is derived from an EMBL/GenBank/DDBJ whole genome shotgun (WGS) entry which is preliminary data.</text>
</comment>
<feature type="binding site" evidence="5">
    <location>
        <position position="296"/>
    </location>
    <ligand>
        <name>S-adenosyl-L-methionine</name>
        <dbReference type="ChEBI" id="CHEBI:59789"/>
    </ligand>
</feature>
<evidence type="ECO:0000256" key="5">
    <source>
        <dbReference type="PROSITE-ProRule" id="PRU01023"/>
    </source>
</evidence>
<dbReference type="InterPro" id="IPR023267">
    <property type="entry name" value="RCMT"/>
</dbReference>
<dbReference type="InterPro" id="IPR049560">
    <property type="entry name" value="MeTrfase_RsmB-F_NOP2_cat"/>
</dbReference>
<keyword evidence="8" id="KW-1185">Reference proteome</keyword>
<dbReference type="GO" id="GO:0008173">
    <property type="term" value="F:RNA methyltransferase activity"/>
    <property type="evidence" value="ECO:0007669"/>
    <property type="project" value="InterPro"/>
</dbReference>
<feature type="domain" description="SAM-dependent MTase RsmB/NOP-type" evidence="6">
    <location>
        <begin position="137"/>
        <end position="396"/>
    </location>
</feature>
<dbReference type="EMBL" id="JAHESF010000025">
    <property type="protein sequence ID" value="MBT1699440.1"/>
    <property type="molecule type" value="Genomic_DNA"/>
</dbReference>
<dbReference type="RefSeq" id="WP_254167391.1">
    <property type="nucleotide sequence ID" value="NZ_JAHESF010000025.1"/>
</dbReference>
<keyword evidence="2 5" id="KW-0808">Transferase</keyword>
<dbReference type="Pfam" id="PF01189">
    <property type="entry name" value="Methyltr_RsmB-F"/>
    <property type="match status" value="1"/>
</dbReference>
<keyword evidence="1 5" id="KW-0489">Methyltransferase</keyword>
<dbReference type="Pfam" id="PF22458">
    <property type="entry name" value="RsmF-B_ferredox"/>
    <property type="match status" value="1"/>
</dbReference>
<evidence type="ECO:0000259" key="6">
    <source>
        <dbReference type="PROSITE" id="PS51686"/>
    </source>
</evidence>
<feature type="binding site" evidence="5">
    <location>
        <position position="251"/>
    </location>
    <ligand>
        <name>S-adenosyl-L-methionine</name>
        <dbReference type="ChEBI" id="CHEBI:59789"/>
    </ligand>
</feature>
<dbReference type="AlphaFoldDB" id="A0AAP2DN60"/>
<dbReference type="PANTHER" id="PTHR22807:SF53">
    <property type="entry name" value="RIBOSOMAL RNA SMALL SUBUNIT METHYLTRANSFERASE B-RELATED"/>
    <property type="match status" value="1"/>
</dbReference>
<evidence type="ECO:0000256" key="4">
    <source>
        <dbReference type="ARBA" id="ARBA00022884"/>
    </source>
</evidence>
<keyword evidence="3 5" id="KW-0949">S-adenosyl-L-methionine</keyword>
<evidence type="ECO:0000256" key="1">
    <source>
        <dbReference type="ARBA" id="ARBA00022603"/>
    </source>
</evidence>
<dbReference type="PROSITE" id="PS51686">
    <property type="entry name" value="SAM_MT_RSMB_NOP"/>
    <property type="match status" value="1"/>
</dbReference>
<evidence type="ECO:0000256" key="3">
    <source>
        <dbReference type="ARBA" id="ARBA00022691"/>
    </source>
</evidence>
<dbReference type="InterPro" id="IPR054728">
    <property type="entry name" value="RsmB-like_ferredoxin"/>
</dbReference>
<dbReference type="Gene3D" id="3.40.50.150">
    <property type="entry name" value="Vaccinia Virus protein VP39"/>
    <property type="match status" value="1"/>
</dbReference>
<name>A0AAP2DN60_9BACT</name>
<gene>
    <name evidence="7" type="ORF">KK083_21260</name>
</gene>
<dbReference type="InterPro" id="IPR001678">
    <property type="entry name" value="MeTrfase_RsmB-F_NOP2_dom"/>
</dbReference>
<evidence type="ECO:0000256" key="2">
    <source>
        <dbReference type="ARBA" id="ARBA00022679"/>
    </source>
</evidence>
<proteinExistence type="inferred from homology"/>
<dbReference type="PANTHER" id="PTHR22807">
    <property type="entry name" value="NOP2 YEAST -RELATED NOL1/NOP2/FMU SUN DOMAIN-CONTAINING"/>
    <property type="match status" value="1"/>
</dbReference>
<feature type="active site" description="Nucleophile" evidence="5">
    <location>
        <position position="349"/>
    </location>
</feature>
<comment type="caution">
    <text evidence="5">Lacks conserved residue(s) required for the propagation of feature annotation.</text>
</comment>
<protein>
    <submittedName>
        <fullName evidence="7">RsmB/NOP family class I SAM-dependent RNA methyltransferase</fullName>
    </submittedName>
</protein>
<dbReference type="InterPro" id="IPR029063">
    <property type="entry name" value="SAM-dependent_MTases_sf"/>
</dbReference>
<dbReference type="Proteomes" id="UP001319200">
    <property type="component" value="Unassembled WGS sequence"/>
</dbReference>
<dbReference type="GO" id="GO:0001510">
    <property type="term" value="P:RNA methylation"/>
    <property type="evidence" value="ECO:0007669"/>
    <property type="project" value="InterPro"/>
</dbReference>
<dbReference type="CDD" id="cd02440">
    <property type="entry name" value="AdoMet_MTases"/>
    <property type="match status" value="1"/>
</dbReference>
<accession>A0AAP2DN60</accession>
<organism evidence="7 8">
    <name type="scientific">Chryseosolibacter histidini</name>
    <dbReference type="NCBI Taxonomy" id="2782349"/>
    <lineage>
        <taxon>Bacteria</taxon>
        <taxon>Pseudomonadati</taxon>
        <taxon>Bacteroidota</taxon>
        <taxon>Cytophagia</taxon>
        <taxon>Cytophagales</taxon>
        <taxon>Chryseotaleaceae</taxon>
        <taxon>Chryseosolibacter</taxon>
    </lineage>
</organism>
<dbReference type="SUPFAM" id="SSF53335">
    <property type="entry name" value="S-adenosyl-L-methionine-dependent methyltransferases"/>
    <property type="match status" value="1"/>
</dbReference>
<dbReference type="PRINTS" id="PR02008">
    <property type="entry name" value="RCMTFAMILY"/>
</dbReference>
<comment type="similarity">
    <text evidence="5">Belongs to the class I-like SAM-binding methyltransferase superfamily. RsmB/NOP family.</text>
</comment>
<dbReference type="GO" id="GO:0003723">
    <property type="term" value="F:RNA binding"/>
    <property type="evidence" value="ECO:0007669"/>
    <property type="project" value="UniProtKB-UniRule"/>
</dbReference>